<proteinExistence type="predicted"/>
<evidence type="ECO:0000313" key="1">
    <source>
        <dbReference type="EMBL" id="GAF99809.1"/>
    </source>
</evidence>
<protein>
    <submittedName>
        <fullName evidence="1">Uncharacterized protein</fullName>
    </submittedName>
</protein>
<comment type="caution">
    <text evidence="1">The sequence shown here is derived from an EMBL/GenBank/DDBJ whole genome shotgun (WGS) entry which is preliminary data.</text>
</comment>
<dbReference type="PANTHER" id="PTHR36848">
    <property type="entry name" value="DNA-BINDING PROTEIN (PUTATIVE SECRETED PROTEIN)-RELATED"/>
    <property type="match status" value="1"/>
</dbReference>
<name>X0U2N5_9ZZZZ</name>
<feature type="non-terminal residue" evidence="1">
    <location>
        <position position="220"/>
    </location>
</feature>
<reference evidence="1" key="1">
    <citation type="journal article" date="2014" name="Front. Microbiol.">
        <title>High frequency of phylogenetically diverse reductive dehalogenase-homologous genes in deep subseafloor sedimentary metagenomes.</title>
        <authorList>
            <person name="Kawai M."/>
            <person name="Futagami T."/>
            <person name="Toyoda A."/>
            <person name="Takaki Y."/>
            <person name="Nishi S."/>
            <person name="Hori S."/>
            <person name="Arai W."/>
            <person name="Tsubouchi T."/>
            <person name="Morono Y."/>
            <person name="Uchiyama I."/>
            <person name="Ito T."/>
            <person name="Fujiyama A."/>
            <person name="Inagaki F."/>
            <person name="Takami H."/>
        </authorList>
    </citation>
    <scope>NUCLEOTIDE SEQUENCE</scope>
    <source>
        <strain evidence="1">Expedition CK06-06</strain>
    </source>
</reference>
<dbReference type="InterPro" id="IPR053161">
    <property type="entry name" value="Ulvan_degrading_GH"/>
</dbReference>
<accession>X0U2N5</accession>
<dbReference type="AlphaFoldDB" id="X0U2N5"/>
<gene>
    <name evidence="1" type="ORF">S01H1_43284</name>
</gene>
<dbReference type="EMBL" id="BARS01027569">
    <property type="protein sequence ID" value="GAF99809.1"/>
    <property type="molecule type" value="Genomic_DNA"/>
</dbReference>
<sequence>MDREAVKEFIKVTHEAYRKNIGKHFGKRVPGIFTDEPNHGRYAARSVPWTRRLRGVFKKRYGYDIVDRLPEVFLDVDGEKVSQARYHYHDCTTHMFVDAFAKQTGKWCEKNEMEHTGHVLAEETLSSQTLVVGSGMRFYEYMQAPGMDILTEYRREYDTAKQVSSVARQFDRKWRLTETYGCTGWDFSFVGHKAIGDWQAALGINYRCQHLSWYTMEGQA</sequence>
<dbReference type="PANTHER" id="PTHR36848:SF2">
    <property type="entry name" value="SECRETED PROTEIN"/>
    <property type="match status" value="1"/>
</dbReference>
<dbReference type="Pfam" id="PF17132">
    <property type="entry name" value="Glyco_hydro_106"/>
    <property type="match status" value="1"/>
</dbReference>
<organism evidence="1">
    <name type="scientific">marine sediment metagenome</name>
    <dbReference type="NCBI Taxonomy" id="412755"/>
    <lineage>
        <taxon>unclassified sequences</taxon>
        <taxon>metagenomes</taxon>
        <taxon>ecological metagenomes</taxon>
    </lineage>
</organism>